<comment type="caution">
    <text evidence="1">The sequence shown here is derived from an EMBL/GenBank/DDBJ whole genome shotgun (WGS) entry which is preliminary data.</text>
</comment>
<name>A0ABV7A8F9_9BACI</name>
<protein>
    <recommendedName>
        <fullName evidence="3">DUF4352 domain-containing protein</fullName>
    </recommendedName>
</protein>
<evidence type="ECO:0008006" key="3">
    <source>
        <dbReference type="Google" id="ProtNLM"/>
    </source>
</evidence>
<proteinExistence type="predicted"/>
<sequence length="141" mass="15493">MRGVGPEWHGVAPELQGARPECEVVAPELRGVGPEWHGMAPVVENTPNGNIDTAGGVEYAYEIQNNSEIPVKDISFDVLMEFENGIKQVDSISEYETLMNGDIVGNSNATVYPEPAAKIKSYKIIGYQITDKDNIYYDVDT</sequence>
<dbReference type="Proteomes" id="UP001595387">
    <property type="component" value="Unassembled WGS sequence"/>
</dbReference>
<dbReference type="EMBL" id="JBHRRZ010000035">
    <property type="protein sequence ID" value="MFC2949374.1"/>
    <property type="molecule type" value="Genomic_DNA"/>
</dbReference>
<gene>
    <name evidence="1" type="ORF">ACFODW_13715</name>
</gene>
<dbReference type="RefSeq" id="WP_390307347.1">
    <property type="nucleotide sequence ID" value="NZ_JBHRRZ010000035.1"/>
</dbReference>
<keyword evidence="2" id="KW-1185">Reference proteome</keyword>
<evidence type="ECO:0000313" key="1">
    <source>
        <dbReference type="EMBL" id="MFC2949374.1"/>
    </source>
</evidence>
<evidence type="ECO:0000313" key="2">
    <source>
        <dbReference type="Proteomes" id="UP001595387"/>
    </source>
</evidence>
<reference evidence="2" key="1">
    <citation type="journal article" date="2019" name="Int. J. Syst. Evol. Microbiol.">
        <title>The Global Catalogue of Microorganisms (GCM) 10K type strain sequencing project: providing services to taxonomists for standard genome sequencing and annotation.</title>
        <authorList>
            <consortium name="The Broad Institute Genomics Platform"/>
            <consortium name="The Broad Institute Genome Sequencing Center for Infectious Disease"/>
            <person name="Wu L."/>
            <person name="Ma J."/>
        </authorList>
    </citation>
    <scope>NUCLEOTIDE SEQUENCE [LARGE SCALE GENOMIC DNA]</scope>
    <source>
        <strain evidence="2">KCTC 13193</strain>
    </source>
</reference>
<organism evidence="1 2">
    <name type="scientific">Virgibacillus sediminis</name>
    <dbReference type="NCBI Taxonomy" id="202260"/>
    <lineage>
        <taxon>Bacteria</taxon>
        <taxon>Bacillati</taxon>
        <taxon>Bacillota</taxon>
        <taxon>Bacilli</taxon>
        <taxon>Bacillales</taxon>
        <taxon>Bacillaceae</taxon>
        <taxon>Virgibacillus</taxon>
    </lineage>
</organism>
<accession>A0ABV7A8F9</accession>